<dbReference type="InterPro" id="IPR031815">
    <property type="entry name" value="DUF5074"/>
</dbReference>
<gene>
    <name evidence="2" type="ORF">HYN59_09735</name>
</gene>
<evidence type="ECO:0008006" key="4">
    <source>
        <dbReference type="Google" id="ProtNLM"/>
    </source>
</evidence>
<dbReference type="PROSITE" id="PS51257">
    <property type="entry name" value="PROKAR_LIPOPROTEIN"/>
    <property type="match status" value="1"/>
</dbReference>
<dbReference type="AlphaFoldDB" id="A0A2S1QY83"/>
<dbReference type="Pfam" id="PF16819">
    <property type="entry name" value="DUF5074"/>
    <property type="match status" value="1"/>
</dbReference>
<evidence type="ECO:0000313" key="2">
    <source>
        <dbReference type="EMBL" id="AWH85376.1"/>
    </source>
</evidence>
<dbReference type="PANTHER" id="PTHR47197">
    <property type="entry name" value="PROTEIN NIRF"/>
    <property type="match status" value="1"/>
</dbReference>
<organism evidence="2 3">
    <name type="scientific">Flavobacterium album</name>
    <dbReference type="NCBI Taxonomy" id="2175091"/>
    <lineage>
        <taxon>Bacteria</taxon>
        <taxon>Pseudomonadati</taxon>
        <taxon>Bacteroidota</taxon>
        <taxon>Flavobacteriia</taxon>
        <taxon>Flavobacteriales</taxon>
        <taxon>Flavobacteriaceae</taxon>
        <taxon>Flavobacterium</taxon>
    </lineage>
</organism>
<dbReference type="InterPro" id="IPR051200">
    <property type="entry name" value="Host-pathogen_enzymatic-act"/>
</dbReference>
<dbReference type="InterPro" id="IPR015943">
    <property type="entry name" value="WD40/YVTN_repeat-like_dom_sf"/>
</dbReference>
<evidence type="ECO:0000256" key="1">
    <source>
        <dbReference type="SAM" id="SignalP"/>
    </source>
</evidence>
<dbReference type="RefSeq" id="WP_108778078.1">
    <property type="nucleotide sequence ID" value="NZ_CP029186.1"/>
</dbReference>
<reference evidence="2 3" key="1">
    <citation type="submission" date="2018-04" db="EMBL/GenBank/DDBJ databases">
        <title>Genome sequencing of Flavobacterium sp. HYN0059.</title>
        <authorList>
            <person name="Yi H."/>
            <person name="Baek C."/>
        </authorList>
    </citation>
    <scope>NUCLEOTIDE SEQUENCE [LARGE SCALE GENOMIC DNA]</scope>
    <source>
        <strain evidence="2 3">HYN0059</strain>
    </source>
</reference>
<accession>A0A2S1QY83</accession>
<feature type="signal peptide" evidence="1">
    <location>
        <begin position="1"/>
        <end position="21"/>
    </location>
</feature>
<sequence>MKINKLVLTALAGSLLFVSCSDDDSANAPSGAYDNGLLIINQGNFGHGNSEVSFLSDAMELENTIYSAVNSGALLGDTGQDIGFKDDLAYIVMNGSNTVQIVNRYTFAHVATISEGLYNPRYIAFENNKAYVTNWGDGNVTTDDFVAVIDLSTNTVTSEIAVAEGPERIIEEEGKLYVTHKGGFGYGSSVTVINSATNAVLTSIPVGDVPNTMFEDNGKLYVMCEGKPSWAGTETAGSLKVINMSNNTVATTMAFAGMSHPTNLVKDGNKIYFTEGSDIYSMAQNATTLPAEPLFTTEDQGVYGVSAFAVGNGHIYVGDARDYNSNGKVYVYSLTGALEQNGTFTVGVTPGGFYFND</sequence>
<dbReference type="SUPFAM" id="SSF63825">
    <property type="entry name" value="YWTD domain"/>
    <property type="match status" value="1"/>
</dbReference>
<keyword evidence="1" id="KW-0732">Signal</keyword>
<dbReference type="PANTHER" id="PTHR47197:SF3">
    <property type="entry name" value="DIHYDRO-HEME D1 DEHYDROGENASE"/>
    <property type="match status" value="1"/>
</dbReference>
<dbReference type="EMBL" id="CP029186">
    <property type="protein sequence ID" value="AWH85376.1"/>
    <property type="molecule type" value="Genomic_DNA"/>
</dbReference>
<proteinExistence type="predicted"/>
<protein>
    <recommendedName>
        <fullName evidence="4">Cell surface protein</fullName>
    </recommendedName>
</protein>
<keyword evidence="3" id="KW-1185">Reference proteome</keyword>
<dbReference type="Gene3D" id="2.130.10.10">
    <property type="entry name" value="YVTN repeat-like/Quinoprotein amine dehydrogenase"/>
    <property type="match status" value="1"/>
</dbReference>
<dbReference type="Proteomes" id="UP000244929">
    <property type="component" value="Chromosome"/>
</dbReference>
<dbReference type="KEGG" id="falb:HYN59_09735"/>
<feature type="chain" id="PRO_5015522460" description="Cell surface protein" evidence="1">
    <location>
        <begin position="22"/>
        <end position="357"/>
    </location>
</feature>
<evidence type="ECO:0000313" key="3">
    <source>
        <dbReference type="Proteomes" id="UP000244929"/>
    </source>
</evidence>
<name>A0A2S1QY83_9FLAO</name>
<dbReference type="OrthoDB" id="9773938at2"/>